<dbReference type="EMBL" id="CP076456">
    <property type="protein sequence ID" value="QWQ36220.1"/>
    <property type="molecule type" value="Genomic_DNA"/>
</dbReference>
<keyword evidence="6" id="KW-1185">Reference proteome</keyword>
<feature type="domain" description="Glycosyl transferase family 1" evidence="3">
    <location>
        <begin position="189"/>
        <end position="320"/>
    </location>
</feature>
<dbReference type="EC" id="2.4.-.-" evidence="5"/>
<dbReference type="KEGG" id="asun:KG104_17620"/>
<feature type="domain" description="Glycosyltransferase subfamily 4-like N-terminal" evidence="4">
    <location>
        <begin position="19"/>
        <end position="176"/>
    </location>
</feature>
<name>A0A975S4Y9_9MICC</name>
<organism evidence="5 6">
    <name type="scientific">Arthrobacter sunyaminii</name>
    <dbReference type="NCBI Taxonomy" id="2816859"/>
    <lineage>
        <taxon>Bacteria</taxon>
        <taxon>Bacillati</taxon>
        <taxon>Actinomycetota</taxon>
        <taxon>Actinomycetes</taxon>
        <taxon>Micrococcales</taxon>
        <taxon>Micrococcaceae</taxon>
        <taxon>Arthrobacter</taxon>
    </lineage>
</organism>
<dbReference type="GO" id="GO:0016757">
    <property type="term" value="F:glycosyltransferase activity"/>
    <property type="evidence" value="ECO:0007669"/>
    <property type="project" value="UniProtKB-KW"/>
</dbReference>
<evidence type="ECO:0000313" key="6">
    <source>
        <dbReference type="Proteomes" id="UP000680588"/>
    </source>
</evidence>
<dbReference type="AlphaFoldDB" id="A0A975S4Y9"/>
<dbReference type="InterPro" id="IPR028098">
    <property type="entry name" value="Glyco_trans_4-like_N"/>
</dbReference>
<dbReference type="InterPro" id="IPR001296">
    <property type="entry name" value="Glyco_trans_1"/>
</dbReference>
<keyword evidence="2 5" id="KW-0808">Transferase</keyword>
<evidence type="ECO:0000259" key="4">
    <source>
        <dbReference type="Pfam" id="PF13439"/>
    </source>
</evidence>
<dbReference type="SUPFAM" id="SSF53756">
    <property type="entry name" value="UDP-Glycosyltransferase/glycogen phosphorylase"/>
    <property type="match status" value="1"/>
</dbReference>
<dbReference type="Gene3D" id="3.40.50.2000">
    <property type="entry name" value="Glycogen Phosphorylase B"/>
    <property type="match status" value="2"/>
</dbReference>
<dbReference type="Pfam" id="PF00534">
    <property type="entry name" value="Glycos_transf_1"/>
    <property type="match status" value="1"/>
</dbReference>
<dbReference type="Pfam" id="PF13439">
    <property type="entry name" value="Glyco_transf_4"/>
    <property type="match status" value="1"/>
</dbReference>
<evidence type="ECO:0000256" key="2">
    <source>
        <dbReference type="ARBA" id="ARBA00022679"/>
    </source>
</evidence>
<proteinExistence type="predicted"/>
<keyword evidence="1 5" id="KW-0328">Glycosyltransferase</keyword>
<sequence>MRLCIIGPSRFPISEPFAGGLEAHTHALVSALTARGHEITLFAAAGSDPELRVNFLDIPVFEMSQTARNDVGALPEQWMAEHHAYLSLMLDLAEHGHEKYDAVLNTSIHHLPIAMSRMLRVPLITTLHTPPVGWIESAIRVRGDATRFIAVSSHTRNAWADLVDSTAILNGIDTGRWQQGPGGGSAIWFGRIVPEKGTALAIQAAKAAGIPLDLAGPVFDSSYFESEVRPHLGTDIRYLGHLDHSHLRRAVQGACAALVTPRWDEPYGLVAAEALAAGTPVAAFERGALPEILTPDCGRLAPADDVSALAVALREASALDRNAARRRAETFCSHERMVDEYEALLIEASRQMVTA</sequence>
<evidence type="ECO:0000256" key="1">
    <source>
        <dbReference type="ARBA" id="ARBA00022676"/>
    </source>
</evidence>
<dbReference type="Proteomes" id="UP000680588">
    <property type="component" value="Chromosome"/>
</dbReference>
<dbReference type="PANTHER" id="PTHR12526">
    <property type="entry name" value="GLYCOSYLTRANSFERASE"/>
    <property type="match status" value="1"/>
</dbReference>
<evidence type="ECO:0000313" key="5">
    <source>
        <dbReference type="EMBL" id="QWQ36220.1"/>
    </source>
</evidence>
<evidence type="ECO:0000259" key="3">
    <source>
        <dbReference type="Pfam" id="PF00534"/>
    </source>
</evidence>
<dbReference type="RefSeq" id="WP_207348184.1">
    <property type="nucleotide sequence ID" value="NZ_CP076456.1"/>
</dbReference>
<dbReference type="PANTHER" id="PTHR12526:SF595">
    <property type="entry name" value="BLL5217 PROTEIN"/>
    <property type="match status" value="1"/>
</dbReference>
<protein>
    <submittedName>
        <fullName evidence="5">Glycosyltransferase</fullName>
        <ecNumber evidence="5">2.4.-.-</ecNumber>
    </submittedName>
</protein>
<reference evidence="5" key="1">
    <citation type="submission" date="2021-06" db="EMBL/GenBank/DDBJ databases">
        <title>Novel species in genus Arthrobacter.</title>
        <authorList>
            <person name="Zhang G."/>
        </authorList>
    </citation>
    <scope>NUCLEOTIDE SEQUENCE</scope>
    <source>
        <strain evidence="5">Zg-ZUI122</strain>
    </source>
</reference>
<gene>
    <name evidence="5" type="ORF">KG104_17620</name>
</gene>
<accession>A0A975S4Y9</accession>